<keyword evidence="1" id="KW-0812">Transmembrane</keyword>
<feature type="domain" description="DUF6688" evidence="2">
    <location>
        <begin position="221"/>
        <end position="308"/>
    </location>
</feature>
<dbReference type="AlphaFoldDB" id="A0A1P8WCT5"/>
<feature type="transmembrane region" description="Helical" evidence="1">
    <location>
        <begin position="184"/>
        <end position="204"/>
    </location>
</feature>
<dbReference type="InterPro" id="IPR056491">
    <property type="entry name" value="DUF6688_C"/>
</dbReference>
<feature type="transmembrane region" description="Helical" evidence="1">
    <location>
        <begin position="153"/>
        <end position="172"/>
    </location>
</feature>
<evidence type="ECO:0000259" key="2">
    <source>
        <dbReference type="Pfam" id="PF23543"/>
    </source>
</evidence>
<keyword evidence="1" id="KW-1133">Transmembrane helix</keyword>
<evidence type="ECO:0000313" key="3">
    <source>
        <dbReference type="EMBL" id="APZ91878.1"/>
    </source>
</evidence>
<evidence type="ECO:0000256" key="1">
    <source>
        <dbReference type="SAM" id="Phobius"/>
    </source>
</evidence>
<sequence length="312" mass="35255">MWLTRSCFVTAMVLKMAQIYLLVALAALFCVATPLPAIVAFRAAWHPEFFCERTILRKLLLLVPTTIFPVVVLSLHASSPSLHWKDSGESYFNYLARGSASWIYFPPFAMANFLIGRTVVDTEYAHKTLLTPISLVTCILICAFFTLGNLKGAWLFPLSAGCGYFYGLQTLIQRRGLPRITARHVWLIVGWLMTMAATVTIGAARTKQIVSELPDEPPGCFIVTAACRGHQTVVRSTVDTTTGQLTNDQLAVFRTFERWLQERKPVVHKVARQVYNRVAPPIARAIRFRWQADCVYLMLKPFEWLIRVTIGR</sequence>
<proteinExistence type="predicted"/>
<reference evidence="3 4" key="1">
    <citation type="journal article" date="2016" name="Front. Microbiol.">
        <title>Fuerstia marisgermanicae gen. nov., sp. nov., an Unusual Member of the Phylum Planctomycetes from the German Wadden Sea.</title>
        <authorList>
            <person name="Kohn T."/>
            <person name="Heuer A."/>
            <person name="Jogler M."/>
            <person name="Vollmers J."/>
            <person name="Boedeker C."/>
            <person name="Bunk B."/>
            <person name="Rast P."/>
            <person name="Borchert D."/>
            <person name="Glockner I."/>
            <person name="Freese H.M."/>
            <person name="Klenk H.P."/>
            <person name="Overmann J."/>
            <person name="Kaster A.K."/>
            <person name="Rohde M."/>
            <person name="Wiegand S."/>
            <person name="Jogler C."/>
        </authorList>
    </citation>
    <scope>NUCLEOTIDE SEQUENCE [LARGE SCALE GENOMIC DNA]</scope>
    <source>
        <strain evidence="3 4">NH11</strain>
    </source>
</reference>
<accession>A0A1P8WCT5</accession>
<keyword evidence="4" id="KW-1185">Reference proteome</keyword>
<keyword evidence="1" id="KW-0472">Membrane</keyword>
<feature type="transmembrane region" description="Helical" evidence="1">
    <location>
        <begin position="128"/>
        <end position="147"/>
    </location>
</feature>
<gene>
    <name evidence="3" type="ORF">Fuma_01474</name>
</gene>
<protein>
    <recommendedName>
        <fullName evidence="2">DUF6688 domain-containing protein</fullName>
    </recommendedName>
</protein>
<dbReference type="Proteomes" id="UP000187735">
    <property type="component" value="Chromosome"/>
</dbReference>
<evidence type="ECO:0000313" key="4">
    <source>
        <dbReference type="Proteomes" id="UP000187735"/>
    </source>
</evidence>
<organism evidence="3 4">
    <name type="scientific">Fuerstiella marisgermanici</name>
    <dbReference type="NCBI Taxonomy" id="1891926"/>
    <lineage>
        <taxon>Bacteria</taxon>
        <taxon>Pseudomonadati</taxon>
        <taxon>Planctomycetota</taxon>
        <taxon>Planctomycetia</taxon>
        <taxon>Planctomycetales</taxon>
        <taxon>Planctomycetaceae</taxon>
        <taxon>Fuerstiella</taxon>
    </lineage>
</organism>
<dbReference type="KEGG" id="fmr:Fuma_01474"/>
<name>A0A1P8WCT5_9PLAN</name>
<feature type="transmembrane region" description="Helical" evidence="1">
    <location>
        <begin position="20"/>
        <end position="39"/>
    </location>
</feature>
<dbReference type="EMBL" id="CP017641">
    <property type="protein sequence ID" value="APZ91878.1"/>
    <property type="molecule type" value="Genomic_DNA"/>
</dbReference>
<feature type="transmembrane region" description="Helical" evidence="1">
    <location>
        <begin position="99"/>
        <end position="116"/>
    </location>
</feature>
<dbReference type="Pfam" id="PF23543">
    <property type="entry name" value="DUF6688_C"/>
    <property type="match status" value="1"/>
</dbReference>